<organism evidence="3">
    <name type="scientific">Amorphochlora amoebiformis</name>
    <dbReference type="NCBI Taxonomy" id="1561963"/>
    <lineage>
        <taxon>Eukaryota</taxon>
        <taxon>Sar</taxon>
        <taxon>Rhizaria</taxon>
        <taxon>Cercozoa</taxon>
        <taxon>Chlorarachniophyceae</taxon>
        <taxon>Amorphochlora</taxon>
    </lineage>
</organism>
<accession>A0A6T6WBQ0</accession>
<evidence type="ECO:0000259" key="2">
    <source>
        <dbReference type="Pfam" id="PF04536"/>
    </source>
</evidence>
<proteinExistence type="predicted"/>
<dbReference type="AlphaFoldDB" id="A0A6T6WBQ0"/>
<sequence>MAPMIRRRRQLTGAASVVPMMLIALLVVAYLAVSSSRTNDLQTAPVLANRRMGGINAAARRVGVHAAAYKTPGKGTWMDHIGKGAATLGLVGAMTFGTPLPSMAGEFDVLDAAKPTNGYILDDSPVLQKGSEKKMNEELTLMEINNGYKLNIVTVRKLEDSPDADTLASKMLDKWGGSNKDRSGVLVLVGKNNEVGLVGGEKFMNALGEDKAASVTQETISYFSSEGKPNFGVTEGVKRITAILNGDADPGPPSIKEYRRERTYKTKEEVDKSKGASVEVVGALLLIAFVVPMLQYAGYVQKD</sequence>
<keyword evidence="1" id="KW-0472">Membrane</keyword>
<dbReference type="PANTHER" id="PTHR30373:SF2">
    <property type="entry name" value="UPF0603 PROTEIN YGCG"/>
    <property type="match status" value="1"/>
</dbReference>
<gene>
    <name evidence="3" type="ORF">LAMO00422_LOCUS14108</name>
    <name evidence="4" type="ORF">LAMO00422_LOCUS14109</name>
</gene>
<protein>
    <recommendedName>
        <fullName evidence="2">TPM domain-containing protein</fullName>
    </recommendedName>
</protein>
<dbReference type="PANTHER" id="PTHR30373">
    <property type="entry name" value="UPF0603 PROTEIN YGCG"/>
    <property type="match status" value="1"/>
</dbReference>
<name>A0A6T6WBQ0_9EUKA</name>
<dbReference type="InterPro" id="IPR007621">
    <property type="entry name" value="TPM_dom"/>
</dbReference>
<dbReference type="EMBL" id="HBEM01020604">
    <property type="protein sequence ID" value="CAD8455165.1"/>
    <property type="molecule type" value="Transcribed_RNA"/>
</dbReference>
<dbReference type="Pfam" id="PF04536">
    <property type="entry name" value="TPM_phosphatase"/>
    <property type="match status" value="1"/>
</dbReference>
<keyword evidence="1" id="KW-0812">Transmembrane</keyword>
<evidence type="ECO:0000313" key="4">
    <source>
        <dbReference type="EMBL" id="CAD8455165.1"/>
    </source>
</evidence>
<evidence type="ECO:0000313" key="3">
    <source>
        <dbReference type="EMBL" id="CAD8455164.1"/>
    </source>
</evidence>
<keyword evidence="1" id="KW-1133">Transmembrane helix</keyword>
<dbReference type="EMBL" id="HBEM01020602">
    <property type="protein sequence ID" value="CAD8455164.1"/>
    <property type="molecule type" value="Transcribed_RNA"/>
</dbReference>
<feature type="domain" description="TPM" evidence="2">
    <location>
        <begin position="122"/>
        <end position="242"/>
    </location>
</feature>
<reference evidence="3" key="1">
    <citation type="submission" date="2021-01" db="EMBL/GenBank/DDBJ databases">
        <authorList>
            <person name="Corre E."/>
            <person name="Pelletier E."/>
            <person name="Niang G."/>
            <person name="Scheremetjew M."/>
            <person name="Finn R."/>
            <person name="Kale V."/>
            <person name="Holt S."/>
            <person name="Cochrane G."/>
            <person name="Meng A."/>
            <person name="Brown T."/>
            <person name="Cohen L."/>
        </authorList>
    </citation>
    <scope>NUCLEOTIDE SEQUENCE</scope>
    <source>
        <strain evidence="3">CCMP2058</strain>
    </source>
</reference>
<dbReference type="Gene3D" id="3.10.310.50">
    <property type="match status" value="1"/>
</dbReference>
<evidence type="ECO:0000256" key="1">
    <source>
        <dbReference type="SAM" id="Phobius"/>
    </source>
</evidence>
<feature type="transmembrane region" description="Helical" evidence="1">
    <location>
        <begin position="280"/>
        <end position="299"/>
    </location>
</feature>